<dbReference type="GO" id="GO:0005524">
    <property type="term" value="F:ATP binding"/>
    <property type="evidence" value="ECO:0007669"/>
    <property type="project" value="UniProtKB-KW"/>
</dbReference>
<proteinExistence type="inferred from homology"/>
<dbReference type="InterPro" id="IPR045864">
    <property type="entry name" value="aa-tRNA-synth_II/BPL/LPL"/>
</dbReference>
<accession>A0AAN8JUQ2</accession>
<protein>
    <recommendedName>
        <fullName evidence="2">serine--tRNA ligase</fullName>
        <ecNumber evidence="2">6.1.1.11</ecNumber>
    </recommendedName>
    <alternativeName>
        <fullName evidence="7">Seryl-tRNA synthetase</fullName>
    </alternativeName>
</protein>
<dbReference type="PANTHER" id="PTHR11778">
    <property type="entry name" value="SERYL-TRNA SYNTHETASE"/>
    <property type="match status" value="1"/>
</dbReference>
<gene>
    <name evidence="9" type="ORF">SNE40_009234</name>
</gene>
<evidence type="ECO:0000256" key="1">
    <source>
        <dbReference type="ARBA" id="ARBA00010728"/>
    </source>
</evidence>
<evidence type="ECO:0000313" key="9">
    <source>
        <dbReference type="EMBL" id="KAK6181368.1"/>
    </source>
</evidence>
<evidence type="ECO:0000256" key="5">
    <source>
        <dbReference type="ARBA" id="ARBA00022840"/>
    </source>
</evidence>
<dbReference type="GO" id="GO:0004828">
    <property type="term" value="F:serine-tRNA ligase activity"/>
    <property type="evidence" value="ECO:0007669"/>
    <property type="project" value="UniProtKB-EC"/>
</dbReference>
<dbReference type="FunFam" id="3.30.930.10:FF:000078">
    <property type="entry name" value="Seryl-tRNA synthetase"/>
    <property type="match status" value="1"/>
</dbReference>
<dbReference type="InterPro" id="IPR002317">
    <property type="entry name" value="Ser-tRNA-ligase_type_1"/>
</dbReference>
<sequence>MLLTEIIMTVPARQVFFKSLRKSLTTGMKRSIDQAPHFQPCKGCRYFSLSAKRRRAPDSLNEWQTKFESTNPEFDWDFLCDSKNLSFIENNIQNRKGVGDIQKVLYLWDRYNKEIMVANKEVVWKDLIKAAADLPNTHHTSTPIGEESNARLVETVGILKEFEFQPKTVVELGEDLHILRTDNVTAATGHRTYYFMDDLVNLEDALIQFTLEYLQQQGFTLVSVPDLIYSPVIEACGFKTSGERNQVYKIDNTEYNDVCLAGTSEMSLAGYMADECLTSQDLPKKLTAVSRCYRREGSDSYEEKGIYRVHQFTKIEMFGVTENKTGEESDQLLQHFLQIEKYLFTQLGLHFRILEMPTQCLGAPAYRKYDMEAWMPAKQFWGEISSASNCTDYQSRRLGIKYTDKKHKSRHVHTINGTACAVPRMIMAILENYQRKDGSVDIPQVLQPYMDNKTQIHIPRHKHNVHWVNLHKSKTIKS</sequence>
<evidence type="ECO:0000256" key="6">
    <source>
        <dbReference type="ARBA" id="ARBA00023146"/>
    </source>
</evidence>
<evidence type="ECO:0000313" key="10">
    <source>
        <dbReference type="Proteomes" id="UP001347796"/>
    </source>
</evidence>
<dbReference type="PRINTS" id="PR00981">
    <property type="entry name" value="TRNASYNTHSER"/>
</dbReference>
<dbReference type="EMBL" id="JAZGQO010000007">
    <property type="protein sequence ID" value="KAK6181368.1"/>
    <property type="molecule type" value="Genomic_DNA"/>
</dbReference>
<feature type="domain" description="Aminoacyl-transfer RNA synthetases class-II family profile" evidence="8">
    <location>
        <begin position="206"/>
        <end position="443"/>
    </location>
</feature>
<reference evidence="9 10" key="1">
    <citation type="submission" date="2024-01" db="EMBL/GenBank/DDBJ databases">
        <title>The genome of the rayed Mediterranean limpet Patella caerulea (Linnaeus, 1758).</title>
        <authorList>
            <person name="Anh-Thu Weber A."/>
            <person name="Halstead-Nussloch G."/>
        </authorList>
    </citation>
    <scope>NUCLEOTIDE SEQUENCE [LARGE SCALE GENOMIC DNA]</scope>
    <source>
        <strain evidence="9">AATW-2023a</strain>
        <tissue evidence="9">Whole specimen</tissue>
    </source>
</reference>
<evidence type="ECO:0000256" key="4">
    <source>
        <dbReference type="ARBA" id="ARBA00022741"/>
    </source>
</evidence>
<evidence type="ECO:0000256" key="3">
    <source>
        <dbReference type="ARBA" id="ARBA00022598"/>
    </source>
</evidence>
<evidence type="ECO:0000259" key="8">
    <source>
        <dbReference type="PROSITE" id="PS50862"/>
    </source>
</evidence>
<dbReference type="AlphaFoldDB" id="A0AAN8JUQ2"/>
<dbReference type="GO" id="GO:0006434">
    <property type="term" value="P:seryl-tRNA aminoacylation"/>
    <property type="evidence" value="ECO:0007669"/>
    <property type="project" value="InterPro"/>
</dbReference>
<keyword evidence="6" id="KW-0030">Aminoacyl-tRNA synthetase</keyword>
<dbReference type="PROSITE" id="PS50862">
    <property type="entry name" value="AA_TRNA_LIGASE_II"/>
    <property type="match status" value="1"/>
</dbReference>
<keyword evidence="4" id="KW-0547">Nucleotide-binding</keyword>
<evidence type="ECO:0000256" key="2">
    <source>
        <dbReference type="ARBA" id="ARBA00012840"/>
    </source>
</evidence>
<keyword evidence="5" id="KW-0067">ATP-binding</keyword>
<dbReference type="InterPro" id="IPR002314">
    <property type="entry name" value="aa-tRNA-synt_IIb"/>
</dbReference>
<dbReference type="Gene3D" id="3.30.930.10">
    <property type="entry name" value="Bira Bifunctional Protein, Domain 2"/>
    <property type="match status" value="1"/>
</dbReference>
<dbReference type="InterPro" id="IPR006195">
    <property type="entry name" value="aa-tRNA-synth_II"/>
</dbReference>
<dbReference type="EC" id="6.1.1.11" evidence="2"/>
<keyword evidence="10" id="KW-1185">Reference proteome</keyword>
<keyword evidence="3" id="KW-0436">Ligase</keyword>
<dbReference type="SUPFAM" id="SSF55681">
    <property type="entry name" value="Class II aaRS and biotin synthetases"/>
    <property type="match status" value="1"/>
</dbReference>
<dbReference type="Pfam" id="PF00587">
    <property type="entry name" value="tRNA-synt_2b"/>
    <property type="match status" value="1"/>
</dbReference>
<comment type="caution">
    <text evidence="9">The sequence shown here is derived from an EMBL/GenBank/DDBJ whole genome shotgun (WGS) entry which is preliminary data.</text>
</comment>
<organism evidence="9 10">
    <name type="scientific">Patella caerulea</name>
    <name type="common">Rayed Mediterranean limpet</name>
    <dbReference type="NCBI Taxonomy" id="87958"/>
    <lineage>
        <taxon>Eukaryota</taxon>
        <taxon>Metazoa</taxon>
        <taxon>Spiralia</taxon>
        <taxon>Lophotrochozoa</taxon>
        <taxon>Mollusca</taxon>
        <taxon>Gastropoda</taxon>
        <taxon>Patellogastropoda</taxon>
        <taxon>Patelloidea</taxon>
        <taxon>Patellidae</taxon>
        <taxon>Patella</taxon>
    </lineage>
</organism>
<comment type="similarity">
    <text evidence="1">Belongs to the class-II aminoacyl-tRNA synthetase family. Type-1 seryl-tRNA synthetase subfamily.</text>
</comment>
<dbReference type="NCBIfam" id="TIGR00414">
    <property type="entry name" value="serS"/>
    <property type="match status" value="1"/>
</dbReference>
<dbReference type="Proteomes" id="UP001347796">
    <property type="component" value="Unassembled WGS sequence"/>
</dbReference>
<evidence type="ECO:0000256" key="7">
    <source>
        <dbReference type="ARBA" id="ARBA00031113"/>
    </source>
</evidence>
<name>A0AAN8JUQ2_PATCE</name>